<comment type="caution">
    <text evidence="8">The sequence shown here is derived from an EMBL/GenBank/DDBJ whole genome shotgun (WGS) entry which is preliminary data.</text>
</comment>
<dbReference type="AlphaFoldDB" id="A0AAD7MJK1"/>
<evidence type="ECO:0000259" key="7">
    <source>
        <dbReference type="Pfam" id="PF00107"/>
    </source>
</evidence>
<evidence type="ECO:0000256" key="5">
    <source>
        <dbReference type="ARBA" id="ARBA00023002"/>
    </source>
</evidence>
<name>A0AAD7MJK1_9AGAR</name>
<reference evidence="8" key="1">
    <citation type="submission" date="2023-03" db="EMBL/GenBank/DDBJ databases">
        <title>Massive genome expansion in bonnet fungi (Mycena s.s.) driven by repeated elements and novel gene families across ecological guilds.</title>
        <authorList>
            <consortium name="Lawrence Berkeley National Laboratory"/>
            <person name="Harder C.B."/>
            <person name="Miyauchi S."/>
            <person name="Viragh M."/>
            <person name="Kuo A."/>
            <person name="Thoen E."/>
            <person name="Andreopoulos B."/>
            <person name="Lu D."/>
            <person name="Skrede I."/>
            <person name="Drula E."/>
            <person name="Henrissat B."/>
            <person name="Morin E."/>
            <person name="Kohler A."/>
            <person name="Barry K."/>
            <person name="LaButti K."/>
            <person name="Morin E."/>
            <person name="Salamov A."/>
            <person name="Lipzen A."/>
            <person name="Mereny Z."/>
            <person name="Hegedus B."/>
            <person name="Baldrian P."/>
            <person name="Stursova M."/>
            <person name="Weitz H."/>
            <person name="Taylor A."/>
            <person name="Grigoriev I.V."/>
            <person name="Nagy L.G."/>
            <person name="Martin F."/>
            <person name="Kauserud H."/>
        </authorList>
    </citation>
    <scope>NUCLEOTIDE SEQUENCE</scope>
    <source>
        <strain evidence="8">CBHHK188m</strain>
    </source>
</reference>
<proteinExistence type="inferred from homology"/>
<evidence type="ECO:0000256" key="6">
    <source>
        <dbReference type="SAM" id="MobiDB-lite"/>
    </source>
</evidence>
<organism evidence="8 10">
    <name type="scientific">Mycena maculata</name>
    <dbReference type="NCBI Taxonomy" id="230809"/>
    <lineage>
        <taxon>Eukaryota</taxon>
        <taxon>Fungi</taxon>
        <taxon>Dikarya</taxon>
        <taxon>Basidiomycota</taxon>
        <taxon>Agaricomycotina</taxon>
        <taxon>Agaricomycetes</taxon>
        <taxon>Agaricomycetidae</taxon>
        <taxon>Agaricales</taxon>
        <taxon>Marasmiineae</taxon>
        <taxon>Mycenaceae</taxon>
        <taxon>Mycena</taxon>
    </lineage>
</organism>
<dbReference type="InterPro" id="IPR013149">
    <property type="entry name" value="ADH-like_C"/>
</dbReference>
<keyword evidence="5" id="KW-0560">Oxidoreductase</keyword>
<feature type="region of interest" description="Disordered" evidence="6">
    <location>
        <begin position="1"/>
        <end position="44"/>
    </location>
</feature>
<comment type="similarity">
    <text evidence="2">Belongs to the zinc-containing alcohol dehydrogenase family.</text>
</comment>
<keyword evidence="10" id="KW-1185">Reference proteome</keyword>
<dbReference type="PANTHER" id="PTHR43161:SF9">
    <property type="entry name" value="SORBITOL DEHYDROGENASE"/>
    <property type="match status" value="1"/>
</dbReference>
<feature type="domain" description="Alcohol dehydrogenase-like C-terminal" evidence="7">
    <location>
        <begin position="68"/>
        <end position="143"/>
    </location>
</feature>
<gene>
    <name evidence="8" type="ORF">DFH07DRAFT_972830</name>
    <name evidence="9" type="ORF">DFH07DRAFT_990359</name>
</gene>
<dbReference type="GO" id="GO:0003939">
    <property type="term" value="F:L-iditol 2-dehydrogenase (NAD+) activity"/>
    <property type="evidence" value="ECO:0007669"/>
    <property type="project" value="TreeGrafter"/>
</dbReference>
<evidence type="ECO:0000256" key="4">
    <source>
        <dbReference type="ARBA" id="ARBA00022833"/>
    </source>
</evidence>
<evidence type="ECO:0000256" key="3">
    <source>
        <dbReference type="ARBA" id="ARBA00022723"/>
    </source>
</evidence>
<evidence type="ECO:0000256" key="2">
    <source>
        <dbReference type="ARBA" id="ARBA00008072"/>
    </source>
</evidence>
<dbReference type="SUPFAM" id="SSF51735">
    <property type="entry name" value="NAD(P)-binding Rossmann-fold domains"/>
    <property type="match status" value="1"/>
</dbReference>
<dbReference type="GO" id="GO:0006062">
    <property type="term" value="P:sorbitol catabolic process"/>
    <property type="evidence" value="ECO:0007669"/>
    <property type="project" value="TreeGrafter"/>
</dbReference>
<dbReference type="InterPro" id="IPR036291">
    <property type="entry name" value="NAD(P)-bd_dom_sf"/>
</dbReference>
<dbReference type="EMBL" id="JARJLG010000017">
    <property type="protein sequence ID" value="KAJ7773746.1"/>
    <property type="molecule type" value="Genomic_DNA"/>
</dbReference>
<dbReference type="EMBL" id="JARJLG010000288">
    <property type="protein sequence ID" value="KAJ7719695.1"/>
    <property type="molecule type" value="Genomic_DNA"/>
</dbReference>
<dbReference type="Proteomes" id="UP001215280">
    <property type="component" value="Unassembled WGS sequence"/>
</dbReference>
<evidence type="ECO:0000313" key="9">
    <source>
        <dbReference type="EMBL" id="KAJ7773746.1"/>
    </source>
</evidence>
<comment type="cofactor">
    <cofactor evidence="1">
        <name>Zn(2+)</name>
        <dbReference type="ChEBI" id="CHEBI:29105"/>
    </cofactor>
</comment>
<dbReference type="Pfam" id="PF00107">
    <property type="entry name" value="ADH_zinc_N"/>
    <property type="match status" value="1"/>
</dbReference>
<evidence type="ECO:0000256" key="1">
    <source>
        <dbReference type="ARBA" id="ARBA00001947"/>
    </source>
</evidence>
<keyword evidence="4" id="KW-0862">Zinc</keyword>
<evidence type="ECO:0000313" key="8">
    <source>
        <dbReference type="EMBL" id="KAJ7719695.1"/>
    </source>
</evidence>
<dbReference type="Gene3D" id="3.40.50.720">
    <property type="entry name" value="NAD(P)-binding Rossmann-like Domain"/>
    <property type="match status" value="1"/>
</dbReference>
<dbReference type="GO" id="GO:0046872">
    <property type="term" value="F:metal ion binding"/>
    <property type="evidence" value="ECO:0007669"/>
    <property type="project" value="UniProtKB-KW"/>
</dbReference>
<dbReference type="PANTHER" id="PTHR43161">
    <property type="entry name" value="SORBITOL DEHYDROGENASE"/>
    <property type="match status" value="1"/>
</dbReference>
<protein>
    <recommendedName>
        <fullName evidence="7">Alcohol dehydrogenase-like C-terminal domain-containing protein</fullName>
    </recommendedName>
</protein>
<keyword evidence="3" id="KW-0479">Metal-binding</keyword>
<accession>A0AAD7MJK1</accession>
<evidence type="ECO:0000313" key="10">
    <source>
        <dbReference type="Proteomes" id="UP001215280"/>
    </source>
</evidence>
<sequence length="173" mass="19092">MTILKTSKNAMACDNRGMSGHPSHRVYDQNRGADFSPKAKRRSPSAILNPYCELSGRKSEFTVSHDERAEENIQSVLQKFDEPDGFDVVFECTGAEPCIQMSIHAAISGGKVMLIGMGAQNVMLLRSSAAVREVDIQGSPLREHVPRGERVAQVQRSKYATAKIPPIERLSYT</sequence>